<feature type="region of interest" description="Disordered" evidence="1">
    <location>
        <begin position="1"/>
        <end position="21"/>
    </location>
</feature>
<proteinExistence type="predicted"/>
<feature type="region of interest" description="Disordered" evidence="1">
    <location>
        <begin position="51"/>
        <end position="370"/>
    </location>
</feature>
<protein>
    <submittedName>
        <fullName evidence="3">Uncharacterized protein LOC110978123 isoform X1</fullName>
    </submittedName>
</protein>
<gene>
    <name evidence="3" type="primary">LOC110978123</name>
</gene>
<dbReference type="RefSeq" id="XP_022088550.1">
    <property type="nucleotide sequence ID" value="XM_022232858.1"/>
</dbReference>
<organism evidence="2 3">
    <name type="scientific">Acanthaster planci</name>
    <name type="common">Crown-of-thorns starfish</name>
    <dbReference type="NCBI Taxonomy" id="133434"/>
    <lineage>
        <taxon>Eukaryota</taxon>
        <taxon>Metazoa</taxon>
        <taxon>Echinodermata</taxon>
        <taxon>Eleutherozoa</taxon>
        <taxon>Asterozoa</taxon>
        <taxon>Asteroidea</taxon>
        <taxon>Valvatacea</taxon>
        <taxon>Valvatida</taxon>
        <taxon>Acanthasteridae</taxon>
        <taxon>Acanthaster</taxon>
    </lineage>
</organism>
<dbReference type="OrthoDB" id="10043502at2759"/>
<feature type="compositionally biased region" description="Basic and acidic residues" evidence="1">
    <location>
        <begin position="62"/>
        <end position="78"/>
    </location>
</feature>
<dbReference type="GeneID" id="110978123"/>
<feature type="compositionally biased region" description="Basic and acidic residues" evidence="1">
    <location>
        <begin position="282"/>
        <end position="303"/>
    </location>
</feature>
<feature type="compositionally biased region" description="Polar residues" evidence="1">
    <location>
        <begin position="304"/>
        <end position="326"/>
    </location>
</feature>
<feature type="compositionally biased region" description="Polar residues" evidence="1">
    <location>
        <begin position="661"/>
        <end position="675"/>
    </location>
</feature>
<dbReference type="Proteomes" id="UP000694845">
    <property type="component" value="Unplaced"/>
</dbReference>
<evidence type="ECO:0000313" key="3">
    <source>
        <dbReference type="RefSeq" id="XP_022088550.1"/>
    </source>
</evidence>
<feature type="compositionally biased region" description="Basic residues" evidence="1">
    <location>
        <begin position="815"/>
        <end position="835"/>
    </location>
</feature>
<sequence length="887" mass="98057">MDTLFFQNKHGSNPFEDEPLPVAHYHPSLQKQLTEAEKKVNLSPDRLLKHDVIGPSSLALQGKDKPLEKPSPAEREFLGRANTLLAKELPTHDTPSPGNASSKFDESWPTSERPSTIESPGEYRPPRSVMTTDPTRPAHGDLGATMVTKLPGSSSSASGTDYLAQWRNRYNKQHQNQPHQNRPAEGSTLAKYIQRFRYSEPRSRQEREKEKQRAGGGSDFWWLALPSRTSTPSDEDGRTPPRLAAPGVGNRQRGRGGVVRPLGRREAAGSNRMSSSSASPSDRVDTDTEDLQTRADRLLERSESTILSEPSVSSDGVGISSTPSSHQEPDYTVRDVPRPLKPAASFHMPPSAEAGHPLGKTPGLRPEDDILHQWRVRRRLEEARRQAAGREKWSNASRGANLGKPTPGGASLDDFRRRLKQHELLTQSRPGTLRTQLSEPLTKTTGTSPMPQTTATQTNGVLLSVGEDVLVRDSIMRNTIVAKKSDDGPCREPVMPASSHVHALQDISAGPEEAISYQSGDKFRDHPTPLRTVPGEPGHDRIAEPIIASPNVRPTASSIVPHLHMACDIIPCPEDQKPDDRSHRNIDSRGSDLVSGERIRSSRVRDAQDLSATGAVTASVTRPQASLHPAPLREVLPNRDDTAAHQKHLQERTAHSRNMSEHLSVTKTSQPTKPRTSVREGDDHKIPERRQETKDDFPRQSLDFEEDSRRDRRQTPGSADDEIEEETEEEIRDGGMTGPPLRGQERGPFRSSSPIGTAVGQWLVLLVISDRLFGTPGHTTVSTPKSSIDSLPSMHSSLRSHTSESFTPPQDGGNRAKKARWRGTVKGGNIRHKGRPDREEVTSSASSSDREEFAEDELLQLLRRRRAQYENQLQTLDRLIEMQSAGT</sequence>
<feature type="region of interest" description="Disordered" evidence="1">
    <location>
        <begin position="571"/>
        <end position="755"/>
    </location>
</feature>
<feature type="compositionally biased region" description="Low complexity" evidence="1">
    <location>
        <begin position="268"/>
        <end position="281"/>
    </location>
</feature>
<feature type="compositionally biased region" description="Basic and acidic residues" evidence="1">
    <location>
        <begin position="677"/>
        <end position="698"/>
    </location>
</feature>
<feature type="compositionally biased region" description="Basic and acidic residues" evidence="1">
    <location>
        <begin position="574"/>
        <end position="608"/>
    </location>
</feature>
<feature type="compositionally biased region" description="Polar residues" evidence="1">
    <location>
        <begin position="1"/>
        <end position="11"/>
    </location>
</feature>
<feature type="region of interest" description="Disordered" evidence="1">
    <location>
        <begin position="778"/>
        <end position="853"/>
    </location>
</feature>
<feature type="compositionally biased region" description="Polar residues" evidence="1">
    <location>
        <begin position="778"/>
        <end position="808"/>
    </location>
</feature>
<feature type="compositionally biased region" description="Basic and acidic residues" evidence="1">
    <location>
        <begin position="636"/>
        <end position="660"/>
    </location>
</feature>
<evidence type="ECO:0000256" key="1">
    <source>
        <dbReference type="SAM" id="MobiDB-lite"/>
    </source>
</evidence>
<feature type="region of interest" description="Disordered" evidence="1">
    <location>
        <begin position="387"/>
        <end position="455"/>
    </location>
</feature>
<dbReference type="KEGG" id="aplc:110978123"/>
<feature type="compositionally biased region" description="Polar residues" evidence="1">
    <location>
        <begin position="424"/>
        <end position="455"/>
    </location>
</feature>
<accession>A0A8B7Y877</accession>
<feature type="compositionally biased region" description="Basic and acidic residues" evidence="1">
    <location>
        <begin position="327"/>
        <end position="338"/>
    </location>
</feature>
<feature type="compositionally biased region" description="Polar residues" evidence="1">
    <location>
        <begin position="610"/>
        <end position="624"/>
    </location>
</feature>
<dbReference type="AlphaFoldDB" id="A0A8B7Y877"/>
<feature type="region of interest" description="Disordered" evidence="1">
    <location>
        <begin position="519"/>
        <end position="539"/>
    </location>
</feature>
<feature type="compositionally biased region" description="Polar residues" evidence="1">
    <location>
        <begin position="93"/>
        <end position="118"/>
    </location>
</feature>
<keyword evidence="2" id="KW-1185">Reference proteome</keyword>
<feature type="compositionally biased region" description="Basic and acidic residues" evidence="1">
    <location>
        <begin position="197"/>
        <end position="213"/>
    </location>
</feature>
<name>A0A8B7Y877_ACAPL</name>
<reference evidence="3" key="1">
    <citation type="submission" date="2025-08" db="UniProtKB">
        <authorList>
            <consortium name="RefSeq"/>
        </authorList>
    </citation>
    <scope>IDENTIFICATION</scope>
</reference>
<dbReference type="InterPro" id="IPR037646">
    <property type="entry name" value="PROSER3"/>
</dbReference>
<evidence type="ECO:0000313" key="2">
    <source>
        <dbReference type="Proteomes" id="UP000694845"/>
    </source>
</evidence>
<dbReference type="PANTHER" id="PTHR22045:SF6">
    <property type="entry name" value="PROLINE AND SERINE-RICH PROTEIN 3"/>
    <property type="match status" value="1"/>
</dbReference>
<feature type="compositionally biased region" description="Acidic residues" evidence="1">
    <location>
        <begin position="719"/>
        <end position="731"/>
    </location>
</feature>
<dbReference type="PANTHER" id="PTHR22045">
    <property type="entry name" value="PROLINE AND SERINE-RICH PROTEIN 3"/>
    <property type="match status" value="1"/>
</dbReference>